<protein>
    <submittedName>
        <fullName evidence="6">TIGR03364 family FAD-dependent oxidoreductase</fullName>
    </submittedName>
</protein>
<dbReference type="Pfam" id="PF01266">
    <property type="entry name" value="DAO"/>
    <property type="match status" value="1"/>
</dbReference>
<name>A0ABT8KVZ3_9BACT</name>
<keyword evidence="7" id="KW-1185">Reference proteome</keyword>
<evidence type="ECO:0000313" key="6">
    <source>
        <dbReference type="EMBL" id="MDN5204957.1"/>
    </source>
</evidence>
<dbReference type="PANTHER" id="PTHR13847">
    <property type="entry name" value="SARCOSINE DEHYDROGENASE-RELATED"/>
    <property type="match status" value="1"/>
</dbReference>
<evidence type="ECO:0000313" key="7">
    <source>
        <dbReference type="Proteomes" id="UP001172082"/>
    </source>
</evidence>
<dbReference type="Gene3D" id="3.30.9.10">
    <property type="entry name" value="D-Amino Acid Oxidase, subunit A, domain 2"/>
    <property type="match status" value="1"/>
</dbReference>
<dbReference type="Gene3D" id="3.50.50.60">
    <property type="entry name" value="FAD/NAD(P)-binding domain"/>
    <property type="match status" value="1"/>
</dbReference>
<evidence type="ECO:0000256" key="4">
    <source>
        <dbReference type="ARBA" id="ARBA00023002"/>
    </source>
</evidence>
<dbReference type="PANTHER" id="PTHR13847:SF286">
    <property type="entry name" value="D-AMINO ACID DEHYDROGENASE"/>
    <property type="match status" value="1"/>
</dbReference>
<dbReference type="NCBIfam" id="TIGR03364">
    <property type="entry name" value="HpnW_proposed"/>
    <property type="match status" value="1"/>
</dbReference>
<dbReference type="InterPro" id="IPR006076">
    <property type="entry name" value="FAD-dep_OxRdtase"/>
</dbReference>
<comment type="similarity">
    <text evidence="2">Belongs to the DadA oxidoreductase family.</text>
</comment>
<feature type="domain" description="FAD dependent oxidoreductase" evidence="5">
    <location>
        <begin position="8"/>
        <end position="371"/>
    </location>
</feature>
<keyword evidence="3" id="KW-0285">Flavoprotein</keyword>
<evidence type="ECO:0000259" key="5">
    <source>
        <dbReference type="Pfam" id="PF01266"/>
    </source>
</evidence>
<dbReference type="InterPro" id="IPR017741">
    <property type="entry name" value="FAD-dependent_OxRdtase_HpnW"/>
</dbReference>
<gene>
    <name evidence="6" type="ORF">QQ008_26440</name>
</gene>
<keyword evidence="4" id="KW-0560">Oxidoreductase</keyword>
<dbReference type="InterPro" id="IPR036188">
    <property type="entry name" value="FAD/NAD-bd_sf"/>
</dbReference>
<sequence>MSRGTHFDIAIIGGGIVGLAHAYVAAQKGFKVVVFERTSKSVGASRRNFGLIWPMGQEAGKYLERAKRSREIWLELSMKAGFSCHENGSVHLANHQDEWEVLEEFFENANDLGYDCQLLNATAIATKSPAIKLDGLIGGLWSSMEMTVDPREALDKITAYLDRELNVHFNFDTVVNRIDFPKLYSGNSYWTADQIFVCSGSDFETLYPETYEDSGMTKCKLQMMRAQIPFYNWQLGPTLCGGLTLRHYTAFKHCSAIKALDERFKERNPEFDRWGIHVLLAQNASGELVIGDSHEYGWSPEPFDKEEINQIILKYLKTFTELPPMEITERWHGVYSKLEGKNEFVYSPETGVTIVNGLGGAGMTLSFGLAEENINRMDAKSRNQHHPVSMKS</sequence>
<evidence type="ECO:0000256" key="3">
    <source>
        <dbReference type="ARBA" id="ARBA00022630"/>
    </source>
</evidence>
<dbReference type="Proteomes" id="UP001172082">
    <property type="component" value="Unassembled WGS sequence"/>
</dbReference>
<dbReference type="SUPFAM" id="SSF51905">
    <property type="entry name" value="FAD/NAD(P)-binding domain"/>
    <property type="match status" value="1"/>
</dbReference>
<evidence type="ECO:0000256" key="1">
    <source>
        <dbReference type="ARBA" id="ARBA00001974"/>
    </source>
</evidence>
<dbReference type="EMBL" id="JAUJEA010000014">
    <property type="protein sequence ID" value="MDN5204957.1"/>
    <property type="molecule type" value="Genomic_DNA"/>
</dbReference>
<proteinExistence type="inferred from homology"/>
<comment type="caution">
    <text evidence="6">The sequence shown here is derived from an EMBL/GenBank/DDBJ whole genome shotgun (WGS) entry which is preliminary data.</text>
</comment>
<comment type="cofactor">
    <cofactor evidence="1">
        <name>FAD</name>
        <dbReference type="ChEBI" id="CHEBI:57692"/>
    </cofactor>
</comment>
<accession>A0ABT8KVZ3</accession>
<evidence type="ECO:0000256" key="2">
    <source>
        <dbReference type="ARBA" id="ARBA00009410"/>
    </source>
</evidence>
<organism evidence="6 7">
    <name type="scientific">Splendidivirga corallicola</name>
    <dbReference type="NCBI Taxonomy" id="3051826"/>
    <lineage>
        <taxon>Bacteria</taxon>
        <taxon>Pseudomonadati</taxon>
        <taxon>Bacteroidota</taxon>
        <taxon>Cytophagia</taxon>
        <taxon>Cytophagales</taxon>
        <taxon>Splendidivirgaceae</taxon>
        <taxon>Splendidivirga</taxon>
    </lineage>
</organism>
<reference evidence="6" key="1">
    <citation type="submission" date="2023-06" db="EMBL/GenBank/DDBJ databases">
        <title>Genomic of Parafulvivirga corallium.</title>
        <authorList>
            <person name="Wang G."/>
        </authorList>
    </citation>
    <scope>NUCLEOTIDE SEQUENCE</scope>
    <source>
        <strain evidence="6">BMA10</strain>
    </source>
</reference>
<dbReference type="RefSeq" id="WP_346754980.1">
    <property type="nucleotide sequence ID" value="NZ_JAUJEA010000014.1"/>
</dbReference>